<evidence type="ECO:0000313" key="7">
    <source>
        <dbReference type="EMBL" id="KOO29711.1"/>
    </source>
</evidence>
<keyword evidence="5" id="KW-0732">Signal</keyword>
<dbReference type="InterPro" id="IPR050131">
    <property type="entry name" value="Peptidase_S8_subtilisin-like"/>
</dbReference>
<keyword evidence="8" id="KW-1185">Reference proteome</keyword>
<keyword evidence="3" id="KW-0378">Hydrolase</keyword>
<accession>A0A0M0JST6</accession>
<dbReference type="Gene3D" id="3.40.50.200">
    <property type="entry name" value="Peptidase S8/S53 domain"/>
    <property type="match status" value="2"/>
</dbReference>
<dbReference type="InterPro" id="IPR036852">
    <property type="entry name" value="Peptidase_S8/S53_dom_sf"/>
</dbReference>
<reference evidence="8" key="1">
    <citation type="journal article" date="2015" name="PLoS Genet.">
        <title>Genome Sequence and Transcriptome Analyses of Chrysochromulina tobin: Metabolic Tools for Enhanced Algal Fitness in the Prominent Order Prymnesiales (Haptophyceae).</title>
        <authorList>
            <person name="Hovde B.T."/>
            <person name="Deodato C.R."/>
            <person name="Hunsperger H.M."/>
            <person name="Ryken S.A."/>
            <person name="Yost W."/>
            <person name="Jha R.K."/>
            <person name="Patterson J."/>
            <person name="Monnat R.J. Jr."/>
            <person name="Barlow S.B."/>
            <person name="Starkenburg S.R."/>
            <person name="Cattolico R.A."/>
        </authorList>
    </citation>
    <scope>NUCLEOTIDE SEQUENCE</scope>
    <source>
        <strain evidence="8">CCMP291</strain>
    </source>
</reference>
<dbReference type="Proteomes" id="UP000037460">
    <property type="component" value="Unassembled WGS sequence"/>
</dbReference>
<dbReference type="GO" id="GO:0006508">
    <property type="term" value="P:proteolysis"/>
    <property type="evidence" value="ECO:0007669"/>
    <property type="project" value="UniProtKB-KW"/>
</dbReference>
<sequence>MAYAAAFLGIVAAAAPVGGSPYSERSPHHQRLYDAYETSKTLCSHGHSGVIITLYGRSQKTPEEFMKHLRSNAHATDSFGHVFSSPHTIRAISARLSARTLEQMMKDGQQHGVKAVHADCFHKVDHEHDLLQAQGSPSKAASKLVSSHQISTLSGTQEAPANWGLYHGSTLGGMLGVSAPETFASGHITDEYVYGAATGKNTILYSVDTGVQMTHHEFANCATNRGSRILRGWSMGCPDEHSEDKEIQVNCATQWVFGGNVTGEALDRKNVIYDDQQATAMSQATMINANAVKGDTVHTRNSYTWPGHGCDAHGTHTSSIAVGCKYGVAKEASLVVVQGLSCTSTAQDSLVVKALEMIVEDARARKPYMPGVVVLSLGGEKDTPLNEAMSGTSMAAPFVAGAYLQALSLYPQMTSSQAMSLLRCVATKGIMRGDMISVNADTPNVMVRFGEVFASTQNVLAVVNQTFMVAMESMAETEVQSLSVIGPKRLFKLGAKSVASEELKNDCVELVNMLHSTRPAGGQLAKSPDVNYESVDMGDEFFDPRDEQTNKPYFEKEMATKKAHLPAHHTVDAKKAHLARKIGALSPQPL</sequence>
<dbReference type="InterPro" id="IPR023828">
    <property type="entry name" value="Peptidase_S8_Ser-AS"/>
</dbReference>
<evidence type="ECO:0000256" key="5">
    <source>
        <dbReference type="SAM" id="SignalP"/>
    </source>
</evidence>
<dbReference type="PANTHER" id="PTHR43806:SF11">
    <property type="entry name" value="CEREVISIN-RELATED"/>
    <property type="match status" value="1"/>
</dbReference>
<organism evidence="7 8">
    <name type="scientific">Chrysochromulina tobinii</name>
    <dbReference type="NCBI Taxonomy" id="1460289"/>
    <lineage>
        <taxon>Eukaryota</taxon>
        <taxon>Haptista</taxon>
        <taxon>Haptophyta</taxon>
        <taxon>Prymnesiophyceae</taxon>
        <taxon>Prymnesiales</taxon>
        <taxon>Chrysochromulinaceae</taxon>
        <taxon>Chrysochromulina</taxon>
    </lineage>
</organism>
<dbReference type="GO" id="GO:0004252">
    <property type="term" value="F:serine-type endopeptidase activity"/>
    <property type="evidence" value="ECO:0007669"/>
    <property type="project" value="InterPro"/>
</dbReference>
<feature type="domain" description="Peptidase S8/S53" evidence="6">
    <location>
        <begin position="387"/>
        <end position="426"/>
    </location>
</feature>
<keyword evidence="2 7" id="KW-0645">Protease</keyword>
<dbReference type="GO" id="GO:0005615">
    <property type="term" value="C:extracellular space"/>
    <property type="evidence" value="ECO:0007669"/>
    <property type="project" value="TreeGrafter"/>
</dbReference>
<dbReference type="InterPro" id="IPR000209">
    <property type="entry name" value="Peptidase_S8/S53_dom"/>
</dbReference>
<dbReference type="PRINTS" id="PR00723">
    <property type="entry name" value="SUBTILISIN"/>
</dbReference>
<dbReference type="InterPro" id="IPR015500">
    <property type="entry name" value="Peptidase_S8_subtilisin-rel"/>
</dbReference>
<dbReference type="EMBL" id="JWZX01002375">
    <property type="protein sequence ID" value="KOO29711.1"/>
    <property type="molecule type" value="Genomic_DNA"/>
</dbReference>
<evidence type="ECO:0000256" key="4">
    <source>
        <dbReference type="ARBA" id="ARBA00022825"/>
    </source>
</evidence>
<evidence type="ECO:0000259" key="6">
    <source>
        <dbReference type="Pfam" id="PF00082"/>
    </source>
</evidence>
<gene>
    <name evidence="7" type="ORF">Ctob_014069</name>
</gene>
<dbReference type="Pfam" id="PF00082">
    <property type="entry name" value="Peptidase_S8"/>
    <property type="match status" value="1"/>
</dbReference>
<evidence type="ECO:0000256" key="1">
    <source>
        <dbReference type="ARBA" id="ARBA00011073"/>
    </source>
</evidence>
<comment type="caution">
    <text evidence="7">The sequence shown here is derived from an EMBL/GenBank/DDBJ whole genome shotgun (WGS) entry which is preliminary data.</text>
</comment>
<dbReference type="SUPFAM" id="SSF52743">
    <property type="entry name" value="Subtilisin-like"/>
    <property type="match status" value="1"/>
</dbReference>
<evidence type="ECO:0000313" key="8">
    <source>
        <dbReference type="Proteomes" id="UP000037460"/>
    </source>
</evidence>
<feature type="signal peptide" evidence="5">
    <location>
        <begin position="1"/>
        <end position="19"/>
    </location>
</feature>
<protein>
    <submittedName>
        <fullName evidence="7">Alkaline serine protease</fullName>
    </submittedName>
</protein>
<comment type="similarity">
    <text evidence="1">Belongs to the peptidase S8 family.</text>
</comment>
<keyword evidence="4" id="KW-0720">Serine protease</keyword>
<dbReference type="PANTHER" id="PTHR43806">
    <property type="entry name" value="PEPTIDASE S8"/>
    <property type="match status" value="1"/>
</dbReference>
<dbReference type="AlphaFoldDB" id="A0A0M0JST6"/>
<feature type="chain" id="PRO_5005602048" evidence="5">
    <location>
        <begin position="20"/>
        <end position="590"/>
    </location>
</feature>
<evidence type="ECO:0000256" key="3">
    <source>
        <dbReference type="ARBA" id="ARBA00022801"/>
    </source>
</evidence>
<dbReference type="OrthoDB" id="206201at2759"/>
<dbReference type="PROSITE" id="PS00138">
    <property type="entry name" value="SUBTILASE_SER"/>
    <property type="match status" value="1"/>
</dbReference>
<name>A0A0M0JST6_9EUKA</name>
<proteinExistence type="inferred from homology"/>
<evidence type="ECO:0000256" key="2">
    <source>
        <dbReference type="ARBA" id="ARBA00022670"/>
    </source>
</evidence>